<evidence type="ECO:0000256" key="1">
    <source>
        <dbReference type="ARBA" id="ARBA00022801"/>
    </source>
</evidence>
<name>A0A364YC00_9BACT</name>
<feature type="domain" description="AB hydrolase-1" evidence="2">
    <location>
        <begin position="18"/>
        <end position="114"/>
    </location>
</feature>
<evidence type="ECO:0000313" key="4">
    <source>
        <dbReference type="Proteomes" id="UP000251889"/>
    </source>
</evidence>
<dbReference type="OrthoDB" id="9808398at2"/>
<dbReference type="SUPFAM" id="SSF53474">
    <property type="entry name" value="alpha/beta-Hydrolases"/>
    <property type="match status" value="1"/>
</dbReference>
<protein>
    <submittedName>
        <fullName evidence="3">Alpha/beta hydrolase</fullName>
    </submittedName>
</protein>
<sequence>MKLFFREYNPASSTDKQPIVILHGLFGSSDNWLTQAKVYSETYNVYTVDLRNHGQSPHDDAFDYQSMVNDLEEFFADHNLSDVTLIGHSMGGKAAMNFALAHPDRVGRLIVVDIAPRYYDLEHYVIVDGLNAVKLNELTSRNDADAALSEYVPEPDVRQFLLKNLQRKAEGGFSWKINLPVISEKLSNIGVDLVVEGTFEKPTLFIRGVRSKYVHDSDWSRIKEIFPEAVLETMETGHWVQAENPQGFVALTKHWIESLG</sequence>
<evidence type="ECO:0000313" key="3">
    <source>
        <dbReference type="EMBL" id="RAW03278.1"/>
    </source>
</evidence>
<gene>
    <name evidence="3" type="ORF">DQQ10_04125</name>
</gene>
<accession>A0A364YC00</accession>
<dbReference type="GO" id="GO:0016787">
    <property type="term" value="F:hydrolase activity"/>
    <property type="evidence" value="ECO:0007669"/>
    <property type="project" value="UniProtKB-KW"/>
</dbReference>
<comment type="caution">
    <text evidence="3">The sequence shown here is derived from an EMBL/GenBank/DDBJ whole genome shotgun (WGS) entry which is preliminary data.</text>
</comment>
<dbReference type="PANTHER" id="PTHR46118">
    <property type="entry name" value="PROTEIN ABHD11"/>
    <property type="match status" value="1"/>
</dbReference>
<keyword evidence="1 3" id="KW-0378">Hydrolase</keyword>
<dbReference type="Gene3D" id="3.40.50.1820">
    <property type="entry name" value="alpha/beta hydrolase"/>
    <property type="match status" value="1"/>
</dbReference>
<reference evidence="3 4" key="1">
    <citation type="submission" date="2018-06" db="EMBL/GenBank/DDBJ databases">
        <title>Chryseolinea flavus sp. nov., a member of the phylum Bacteroidetes isolated from soil.</title>
        <authorList>
            <person name="Li Y."/>
            <person name="Wang J."/>
        </authorList>
    </citation>
    <scope>NUCLEOTIDE SEQUENCE [LARGE SCALE GENOMIC DNA]</scope>
    <source>
        <strain evidence="3 4">SDU1-6</strain>
    </source>
</reference>
<dbReference type="EMBL" id="QMFY01000001">
    <property type="protein sequence ID" value="RAW03278.1"/>
    <property type="molecule type" value="Genomic_DNA"/>
</dbReference>
<organism evidence="3 4">
    <name type="scientific">Pseudochryseolinea flava</name>
    <dbReference type="NCBI Taxonomy" id="2059302"/>
    <lineage>
        <taxon>Bacteria</taxon>
        <taxon>Pseudomonadati</taxon>
        <taxon>Bacteroidota</taxon>
        <taxon>Cytophagia</taxon>
        <taxon>Cytophagales</taxon>
        <taxon>Fulvivirgaceae</taxon>
        <taxon>Pseudochryseolinea</taxon>
    </lineage>
</organism>
<dbReference type="Proteomes" id="UP000251889">
    <property type="component" value="Unassembled WGS sequence"/>
</dbReference>
<dbReference type="InterPro" id="IPR000073">
    <property type="entry name" value="AB_hydrolase_1"/>
</dbReference>
<evidence type="ECO:0000259" key="2">
    <source>
        <dbReference type="Pfam" id="PF00561"/>
    </source>
</evidence>
<dbReference type="RefSeq" id="WP_112745493.1">
    <property type="nucleotide sequence ID" value="NZ_QMFY01000001.1"/>
</dbReference>
<dbReference type="PRINTS" id="PR00111">
    <property type="entry name" value="ABHYDROLASE"/>
</dbReference>
<keyword evidence="4" id="KW-1185">Reference proteome</keyword>
<proteinExistence type="predicted"/>
<dbReference type="AlphaFoldDB" id="A0A364YC00"/>
<dbReference type="PANTHER" id="PTHR46118:SF4">
    <property type="entry name" value="PROTEIN ABHD11"/>
    <property type="match status" value="1"/>
</dbReference>
<dbReference type="Pfam" id="PF00561">
    <property type="entry name" value="Abhydrolase_1"/>
    <property type="match status" value="1"/>
</dbReference>
<dbReference type="InterPro" id="IPR029058">
    <property type="entry name" value="AB_hydrolase_fold"/>
</dbReference>